<dbReference type="Proteomes" id="UP000190973">
    <property type="component" value="Unassembled WGS sequence"/>
</dbReference>
<evidence type="ECO:0000313" key="3">
    <source>
        <dbReference type="EMBL" id="MBC2476457.1"/>
    </source>
</evidence>
<dbReference type="Proteomes" id="UP001194098">
    <property type="component" value="Unassembled WGS sequence"/>
</dbReference>
<feature type="transmembrane region" description="Helical" evidence="1">
    <location>
        <begin position="88"/>
        <end position="107"/>
    </location>
</feature>
<evidence type="ECO:0000313" key="10">
    <source>
        <dbReference type="Proteomes" id="UP000587880"/>
    </source>
</evidence>
<keyword evidence="1" id="KW-0472">Membrane</keyword>
<name>A0A0B5QK99_CLOBE</name>
<dbReference type="Proteomes" id="UP000587880">
    <property type="component" value="Unassembled WGS sequence"/>
</dbReference>
<dbReference type="Proteomes" id="UP000031866">
    <property type="component" value="Chromosome"/>
</dbReference>
<dbReference type="AlphaFoldDB" id="A0A0B5QK99"/>
<protein>
    <submittedName>
        <fullName evidence="2">Uncharacterized protein</fullName>
    </submittedName>
</protein>
<dbReference type="KEGG" id="cbei:LF65_00499"/>
<evidence type="ECO:0000313" key="5">
    <source>
        <dbReference type="EMBL" id="OOM59872.1"/>
    </source>
</evidence>
<evidence type="ECO:0000313" key="6">
    <source>
        <dbReference type="EMBL" id="OOP72679.1"/>
    </source>
</evidence>
<reference evidence="7" key="1">
    <citation type="submission" date="2014-12" db="EMBL/GenBank/DDBJ databases">
        <title>Genome sequence of Clostridium beijerinckii strain 59B.</title>
        <authorList>
            <person name="Little G.T."/>
            <person name="Minton N.P."/>
        </authorList>
    </citation>
    <scope>NUCLEOTIDE SEQUENCE [LARGE SCALE GENOMIC DNA]</scope>
    <source>
        <strain evidence="7">59B</strain>
    </source>
</reference>
<accession>A0A0B5QK99</accession>
<evidence type="ECO:0000313" key="8">
    <source>
        <dbReference type="Proteomes" id="UP000190959"/>
    </source>
</evidence>
<dbReference type="STRING" id="1520.LF65_00499"/>
<dbReference type="EMBL" id="JABAGD010000062">
    <property type="protein sequence ID" value="NMF07479.1"/>
    <property type="molecule type" value="Genomic_DNA"/>
</dbReference>
<reference evidence="2" key="2">
    <citation type="submission" date="2016-02" db="EMBL/GenBank/DDBJ databases">
        <title>Genome sequence of Clostridium beijerinckii strain 59B.</title>
        <authorList>
            <person name="Little G.T."/>
            <person name="Minton N.P."/>
        </authorList>
    </citation>
    <scope>NUCLEOTIDE SEQUENCE</scope>
    <source>
        <strain evidence="2">NCIMB 14988</strain>
    </source>
</reference>
<gene>
    <name evidence="6" type="ORF">CBEIBR21_12700</name>
    <name evidence="5" type="ORF">CLBCK_32390</name>
    <name evidence="4" type="ORF">HF849_22620</name>
    <name evidence="3" type="ORF">HGI39_17440</name>
    <name evidence="2" type="ORF">LF65_00499</name>
</gene>
<dbReference type="OrthoDB" id="1937402at2"/>
<reference evidence="4 10" key="5">
    <citation type="submission" date="2020-04" db="EMBL/GenBank/DDBJ databases">
        <authorList>
            <person name="Hitch T.C.A."/>
            <person name="Wylensek D."/>
            <person name="Clavel T."/>
        </authorList>
    </citation>
    <scope>NUCLEOTIDE SEQUENCE [LARGE SCALE GENOMIC DNA]</scope>
    <source>
        <strain evidence="4 10">WB01_NA02</strain>
    </source>
</reference>
<feature type="transmembrane region" description="Helical" evidence="1">
    <location>
        <begin position="37"/>
        <end position="55"/>
    </location>
</feature>
<evidence type="ECO:0000313" key="7">
    <source>
        <dbReference type="Proteomes" id="UP000031866"/>
    </source>
</evidence>
<dbReference type="GeneID" id="66343354"/>
<feature type="transmembrane region" description="Helical" evidence="1">
    <location>
        <begin position="62"/>
        <end position="82"/>
    </location>
</feature>
<reference evidence="3" key="6">
    <citation type="submission" date="2020-04" db="EMBL/GenBank/DDBJ databases">
        <authorList>
            <person name="Brown S."/>
        </authorList>
    </citation>
    <scope>NUCLEOTIDE SEQUENCE</scope>
    <source>
        <strain evidence="3">DJ015</strain>
    </source>
</reference>
<dbReference type="RefSeq" id="WP_017213034.1">
    <property type="nucleotide sequence ID" value="NZ_BKAK01000131.1"/>
</dbReference>
<dbReference type="EMBL" id="MWMH01000004">
    <property type="protein sequence ID" value="OOP72679.1"/>
    <property type="molecule type" value="Genomic_DNA"/>
</dbReference>
<dbReference type="EMBL" id="CP010086">
    <property type="protein sequence ID" value="AJG97138.1"/>
    <property type="molecule type" value="Genomic_DNA"/>
</dbReference>
<evidence type="ECO:0000313" key="2">
    <source>
        <dbReference type="EMBL" id="AJG97138.1"/>
    </source>
</evidence>
<evidence type="ECO:0000256" key="1">
    <source>
        <dbReference type="SAM" id="Phobius"/>
    </source>
</evidence>
<reference evidence="5 9" key="3">
    <citation type="submission" date="2016-05" db="EMBL/GenBank/DDBJ databases">
        <title>Microbial solvent formation.</title>
        <authorList>
            <person name="Poehlein A."/>
            <person name="Montoya Solano J.D."/>
            <person name="Flitsch S."/>
            <person name="Krabben P."/>
            <person name="Duerre P."/>
            <person name="Daniel R."/>
        </authorList>
    </citation>
    <scope>NUCLEOTIDE SEQUENCE [LARGE SCALE GENOMIC DNA]</scope>
    <source>
        <strain evidence="5 9">DSM 53</strain>
    </source>
</reference>
<keyword evidence="1" id="KW-1133">Transmembrane helix</keyword>
<sequence>MVKNISRICSFSLLFLLSILALNEFQIMSYSVNLKNIFYFLVLILIMFSSVTTLLTNKSGFFKFVSVVIMTALVVGGIMSILKPGLNISLYVCIILIAVYSLIDIFYKAA</sequence>
<proteinExistence type="predicted"/>
<organism evidence="2 7">
    <name type="scientific">Clostridium beijerinckii</name>
    <name type="common">Clostridium MP</name>
    <dbReference type="NCBI Taxonomy" id="1520"/>
    <lineage>
        <taxon>Bacteria</taxon>
        <taxon>Bacillati</taxon>
        <taxon>Bacillota</taxon>
        <taxon>Clostridia</taxon>
        <taxon>Eubacteriales</taxon>
        <taxon>Clostridiaceae</taxon>
        <taxon>Clostridium</taxon>
    </lineage>
</organism>
<evidence type="ECO:0000313" key="9">
    <source>
        <dbReference type="Proteomes" id="UP000190973"/>
    </source>
</evidence>
<keyword evidence="1" id="KW-0812">Transmembrane</keyword>
<dbReference type="EMBL" id="JABAGV010000052">
    <property type="protein sequence ID" value="MBC2476457.1"/>
    <property type="molecule type" value="Genomic_DNA"/>
</dbReference>
<evidence type="ECO:0000313" key="4">
    <source>
        <dbReference type="EMBL" id="NMF07479.1"/>
    </source>
</evidence>
<reference evidence="6 8" key="4">
    <citation type="submission" date="2017-02" db="EMBL/GenBank/DDBJ databases">
        <title>Genome sequence of Clostridium beijerinckii Br21.</title>
        <authorList>
            <person name="Fonseca B.C."/>
            <person name="Guazzaroni M.E."/>
            <person name="Riano-Pachon D.M."/>
            <person name="Reginatto V."/>
        </authorList>
    </citation>
    <scope>NUCLEOTIDE SEQUENCE [LARGE SCALE GENOMIC DNA]</scope>
    <source>
        <strain evidence="6 8">Br21</strain>
    </source>
</reference>
<reference evidence="3" key="7">
    <citation type="journal article" date="2022" name="Nat. Biotechnol.">
        <title>Carbon-negative production of acetone and isopropanol by gas fermentation at industrial pilot scale.</title>
        <authorList>
            <person name="Liew F.E."/>
            <person name="Nogle R."/>
            <person name="Abdalla T."/>
            <person name="Rasor B.J."/>
            <person name="Canter C."/>
            <person name="Jensen R.O."/>
            <person name="Wang L."/>
            <person name="Strutz J."/>
            <person name="Chirania P."/>
            <person name="De Tissera S."/>
            <person name="Mueller A.P."/>
            <person name="Ruan Z."/>
            <person name="Gao A."/>
            <person name="Tran L."/>
            <person name="Engle N.L."/>
            <person name="Bromley J.C."/>
            <person name="Daniell J."/>
            <person name="Conrado R."/>
            <person name="Tschaplinski T.J."/>
            <person name="Giannone R.J."/>
            <person name="Hettich R.L."/>
            <person name="Karim A.S."/>
            <person name="Simpson S.D."/>
            <person name="Brown S.D."/>
            <person name="Leang C."/>
            <person name="Jewett M.C."/>
            <person name="Kopke M."/>
        </authorList>
    </citation>
    <scope>NUCLEOTIDE SEQUENCE</scope>
    <source>
        <strain evidence="3">DJ015</strain>
    </source>
</reference>
<dbReference type="EMBL" id="LZZI01000064">
    <property type="protein sequence ID" value="OOM59872.1"/>
    <property type="molecule type" value="Genomic_DNA"/>
</dbReference>
<dbReference type="Proteomes" id="UP000190959">
    <property type="component" value="Unassembled WGS sequence"/>
</dbReference>